<feature type="transmembrane region" description="Helical" evidence="1">
    <location>
        <begin position="32"/>
        <end position="52"/>
    </location>
</feature>
<feature type="transmembrane region" description="Helical" evidence="1">
    <location>
        <begin position="228"/>
        <end position="248"/>
    </location>
</feature>
<proteinExistence type="predicted"/>
<evidence type="ECO:0000256" key="1">
    <source>
        <dbReference type="SAM" id="Phobius"/>
    </source>
</evidence>
<keyword evidence="1" id="KW-0472">Membrane</keyword>
<reference evidence="2" key="1">
    <citation type="submission" date="2021-01" db="EMBL/GenBank/DDBJ databases">
        <authorList>
            <person name="Corre E."/>
            <person name="Pelletier E."/>
            <person name="Niang G."/>
            <person name="Scheremetjew M."/>
            <person name="Finn R."/>
            <person name="Kale V."/>
            <person name="Holt S."/>
            <person name="Cochrane G."/>
            <person name="Meng A."/>
            <person name="Brown T."/>
            <person name="Cohen L."/>
        </authorList>
    </citation>
    <scope>NUCLEOTIDE SEQUENCE</scope>
    <source>
        <strain evidence="2">GSBS06</strain>
    </source>
</reference>
<accession>A0A7S3V232</accession>
<gene>
    <name evidence="2" type="ORF">ASTO00021_LOCUS16884</name>
</gene>
<evidence type="ECO:0008006" key="3">
    <source>
        <dbReference type="Google" id="ProtNLM"/>
    </source>
</evidence>
<feature type="transmembrane region" description="Helical" evidence="1">
    <location>
        <begin position="197"/>
        <end position="216"/>
    </location>
</feature>
<dbReference type="EMBL" id="HBIN01021996">
    <property type="protein sequence ID" value="CAE0446894.1"/>
    <property type="molecule type" value="Transcribed_RNA"/>
</dbReference>
<keyword evidence="1" id="KW-1133">Transmembrane helix</keyword>
<dbReference type="AlphaFoldDB" id="A0A7S3V232"/>
<keyword evidence="1" id="KW-0812">Transmembrane</keyword>
<evidence type="ECO:0000313" key="2">
    <source>
        <dbReference type="EMBL" id="CAE0446894.1"/>
    </source>
</evidence>
<sequence>MAQLLNFTSGGEVMERTSTFNDFFMAKRSFDVQFYLLFSQAILVKLMFVVFAKGARAIVDKKAWKKQFIALNKRTWTAMGVDFGDDETWYQAALFNFPLSFHHLVGGLLCVPSVFGVPGISKEVAFALARHGALFETAWEFQDIVTRFYQFIFKENWRKLNPPGLLKILAIHHACGMCAVIPMNLYFGNSVLYHESIFLLQGAAGISIGSQSYAYTLDLKKDSDVFKYKILSLIVLAVILYTRVFRFFSLGLELATLMYGSNFAIFALAMAASSLMSIFNVLLLLDALKKIS</sequence>
<organism evidence="2">
    <name type="scientific">Aplanochytrium stocchinoi</name>
    <dbReference type="NCBI Taxonomy" id="215587"/>
    <lineage>
        <taxon>Eukaryota</taxon>
        <taxon>Sar</taxon>
        <taxon>Stramenopiles</taxon>
        <taxon>Bigyra</taxon>
        <taxon>Labyrinthulomycetes</taxon>
        <taxon>Thraustochytrida</taxon>
        <taxon>Thraustochytriidae</taxon>
        <taxon>Aplanochytrium</taxon>
    </lineage>
</organism>
<protein>
    <recommendedName>
        <fullName evidence="3">TLC domain-containing protein</fullName>
    </recommendedName>
</protein>
<feature type="transmembrane region" description="Helical" evidence="1">
    <location>
        <begin position="263"/>
        <end position="285"/>
    </location>
</feature>
<name>A0A7S3V232_9STRA</name>
<feature type="transmembrane region" description="Helical" evidence="1">
    <location>
        <begin position="164"/>
        <end position="185"/>
    </location>
</feature>